<reference evidence="2 3" key="1">
    <citation type="submission" date="2020-08" db="EMBL/GenBank/DDBJ databases">
        <title>A Genomic Blueprint of the Chicken Gut Microbiome.</title>
        <authorList>
            <person name="Gilroy R."/>
            <person name="Ravi A."/>
            <person name="Getino M."/>
            <person name="Pursley I."/>
            <person name="Horton D.L."/>
            <person name="Alikhan N.-F."/>
            <person name="Baker D."/>
            <person name="Gharbi K."/>
            <person name="Hall N."/>
            <person name="Watson M."/>
            <person name="Adriaenssens E.M."/>
            <person name="Foster-Nyarko E."/>
            <person name="Jarju S."/>
            <person name="Secka A."/>
            <person name="Antonio M."/>
            <person name="Oren A."/>
            <person name="Chaudhuri R."/>
            <person name="La Ragione R.M."/>
            <person name="Hildebrand F."/>
            <person name="Pallen M.J."/>
        </authorList>
    </citation>
    <scope>NUCLEOTIDE SEQUENCE [LARGE SCALE GENOMIC DNA]</scope>
    <source>
        <strain evidence="2 3">Sa3CUA2</strain>
    </source>
</reference>
<dbReference type="RefSeq" id="WP_191779960.1">
    <property type="nucleotide sequence ID" value="NZ_JACSQV010000001.1"/>
</dbReference>
<comment type="caution">
    <text evidence="2">The sequence shown here is derived from an EMBL/GenBank/DDBJ whole genome shotgun (WGS) entry which is preliminary data.</text>
</comment>
<name>A0ABR8Q973_9CELL</name>
<organism evidence="2 3">
    <name type="scientific">Cellulomonas avistercoris</name>
    <dbReference type="NCBI Taxonomy" id="2762242"/>
    <lineage>
        <taxon>Bacteria</taxon>
        <taxon>Bacillati</taxon>
        <taxon>Actinomycetota</taxon>
        <taxon>Actinomycetes</taxon>
        <taxon>Micrococcales</taxon>
        <taxon>Cellulomonadaceae</taxon>
        <taxon>Cellulomonas</taxon>
    </lineage>
</organism>
<dbReference type="EMBL" id="JACSQV010000001">
    <property type="protein sequence ID" value="MBD7916972.1"/>
    <property type="molecule type" value="Genomic_DNA"/>
</dbReference>
<evidence type="ECO:0000313" key="2">
    <source>
        <dbReference type="EMBL" id="MBD7916972.1"/>
    </source>
</evidence>
<dbReference type="Proteomes" id="UP000604241">
    <property type="component" value="Unassembled WGS sequence"/>
</dbReference>
<proteinExistence type="predicted"/>
<evidence type="ECO:0000313" key="3">
    <source>
        <dbReference type="Proteomes" id="UP000604241"/>
    </source>
</evidence>
<gene>
    <name evidence="2" type="ORF">H9657_01575</name>
</gene>
<dbReference type="SUPFAM" id="SSF56281">
    <property type="entry name" value="Metallo-hydrolase/oxidoreductase"/>
    <property type="match status" value="1"/>
</dbReference>
<evidence type="ECO:0000259" key="1">
    <source>
        <dbReference type="SMART" id="SM00849"/>
    </source>
</evidence>
<feature type="domain" description="Metallo-beta-lactamase" evidence="1">
    <location>
        <begin position="35"/>
        <end position="217"/>
    </location>
</feature>
<accession>A0ABR8Q973</accession>
<sequence length="238" mass="24657">MSDGGWDGHVVPGGATAVRVLDEAEIRKASVGPMDNDAYLVTCRRSGAQLLVDAPTDPDRLLALVREGSPSARLDLVVVTHQHADHLGAVASVVAVTGARLAAGAPDADAVGRLGGHAVDTRLRHGDRLAVGHLVLDVVALRGHTPGSVALALTEPDDVSAPGAVPGRVHLFTGDSLFPGGVGSTQGDPQRFAQLLGDVTSRVFDRYRDDTCVYPGHGDGTTLGEQRPALPAWAARGW</sequence>
<protein>
    <submittedName>
        <fullName evidence="2">MBL fold metallo-hydrolase</fullName>
    </submittedName>
</protein>
<dbReference type="Pfam" id="PF00753">
    <property type="entry name" value="Lactamase_B"/>
    <property type="match status" value="1"/>
</dbReference>
<dbReference type="Gene3D" id="3.60.15.10">
    <property type="entry name" value="Ribonuclease Z/Hydroxyacylglutathione hydrolase-like"/>
    <property type="match status" value="1"/>
</dbReference>
<keyword evidence="3" id="KW-1185">Reference proteome</keyword>
<dbReference type="PANTHER" id="PTHR46233">
    <property type="entry name" value="HYDROXYACYLGLUTATHIONE HYDROLASE GLOC"/>
    <property type="match status" value="1"/>
</dbReference>
<dbReference type="InterPro" id="IPR036866">
    <property type="entry name" value="RibonucZ/Hydroxyglut_hydro"/>
</dbReference>
<dbReference type="InterPro" id="IPR001279">
    <property type="entry name" value="Metallo-B-lactamas"/>
</dbReference>
<dbReference type="InterPro" id="IPR051453">
    <property type="entry name" value="MBL_Glyoxalase_II"/>
</dbReference>
<dbReference type="SMART" id="SM00849">
    <property type="entry name" value="Lactamase_B"/>
    <property type="match status" value="1"/>
</dbReference>
<dbReference type="PANTHER" id="PTHR46233:SF1">
    <property type="entry name" value="CONSERVED PROTEIN"/>
    <property type="match status" value="1"/>
</dbReference>